<comment type="caution">
    <text evidence="5">The sequence shown here is derived from an EMBL/GenBank/DDBJ whole genome shotgun (WGS) entry which is preliminary data.</text>
</comment>
<dbReference type="Pfam" id="PF00890">
    <property type="entry name" value="FAD_binding_2"/>
    <property type="match status" value="1"/>
</dbReference>
<accession>A0ABT1BNS8</accession>
<dbReference type="EMBL" id="JAMXMC010000007">
    <property type="protein sequence ID" value="MCO5977788.1"/>
    <property type="molecule type" value="Genomic_DNA"/>
</dbReference>
<dbReference type="Proteomes" id="UP001204851">
    <property type="component" value="Unassembled WGS sequence"/>
</dbReference>
<evidence type="ECO:0000256" key="1">
    <source>
        <dbReference type="ARBA" id="ARBA00001974"/>
    </source>
</evidence>
<dbReference type="InterPro" id="IPR027477">
    <property type="entry name" value="Succ_DH/fumarate_Rdtase_cat_sf"/>
</dbReference>
<dbReference type="InterPro" id="IPR036188">
    <property type="entry name" value="FAD/NAD-bd_sf"/>
</dbReference>
<feature type="domain" description="FAD-dependent oxidoreductase 2 FAD-binding" evidence="4">
    <location>
        <begin position="12"/>
        <end position="521"/>
    </location>
</feature>
<evidence type="ECO:0000256" key="2">
    <source>
        <dbReference type="ARBA" id="ARBA00022630"/>
    </source>
</evidence>
<evidence type="ECO:0000313" key="5">
    <source>
        <dbReference type="EMBL" id="MCO5977788.1"/>
    </source>
</evidence>
<keyword evidence="2" id="KW-0285">Flavoprotein</keyword>
<sequence>MNQRMGDTLDADLLVVGGGLAGLLTALGAVQRGLRVTVVERDTRERLGGLARWAFGGMALVGTPLQARAKIPDHPERALADWLRWGGLSPAEPADRWPLAWARHYVERSRPDVHDWLRGLGLRFLPAVNWVERGLNGEGNSLPRYHVLWGTSRLLTLRVIAALEQAASGPRADRLTLLCGTRVTALDWTDGAVSGAQALDEASGRVLRLRAPQVVLATGGLNGTLEGVRAHWPAGQPCPAELLNGAHPFADGALHRAAEQAGARIAAPGAMWNYAAGIPHPQPHFEGHGLSLVPPKSALWLDASGQRIGPAPLVTGYDTPDLCRQVAAQAQPWTWQLLNRRIARRELAISGAEHNPRIRERQWLPFLAETLLGSERLLDQLLRESPQVLAHERLDGLAAQMNALSGGPHVDPAVLQATVDAFDAHFVPGQGLRLANDDQLRRIQHARQWGPDRLRTCAPAPLQRRGDGPFVAIQLRLITRKSLGGLVTDLHSRVLDAQDRPLPGLYAVGEAAGFGGGNASGRRSLEGTFLPGCILTAQAAARHLDGGKRSA</sequence>
<dbReference type="InterPro" id="IPR014614">
    <property type="entry name" value="KsdD_DH"/>
</dbReference>
<gene>
    <name evidence="5" type="ORF">M0L44_13850</name>
</gene>
<comment type="cofactor">
    <cofactor evidence="1">
        <name>FAD</name>
        <dbReference type="ChEBI" id="CHEBI:57692"/>
    </cofactor>
</comment>
<dbReference type="PANTHER" id="PTHR43260:SF1">
    <property type="entry name" value="KSDD-LIKE STEROID DEHYDROGENASE RV0785"/>
    <property type="match status" value="1"/>
</dbReference>
<keyword evidence="6" id="KW-1185">Reference proteome</keyword>
<dbReference type="SUPFAM" id="SSF51905">
    <property type="entry name" value="FAD/NAD(P)-binding domain"/>
    <property type="match status" value="1"/>
</dbReference>
<name>A0ABT1BNS8_9BURK</name>
<proteinExistence type="predicted"/>
<reference evidence="5 6" key="1">
    <citation type="submission" date="2022-06" db="EMBL/GenBank/DDBJ databases">
        <title>Ideonella sp. NS12-5 Genome sequencing and assembly.</title>
        <authorList>
            <person name="Jung Y."/>
        </authorList>
    </citation>
    <scope>NUCLEOTIDE SEQUENCE [LARGE SCALE GENOMIC DNA]</scope>
    <source>
        <strain evidence="5 6">NS12-5</strain>
    </source>
</reference>
<dbReference type="InterPro" id="IPR003953">
    <property type="entry name" value="FAD-dep_OxRdtase_2_FAD-bd"/>
</dbReference>
<organism evidence="5 6">
    <name type="scientific">Ideonella oryzae</name>
    <dbReference type="NCBI Taxonomy" id="2937441"/>
    <lineage>
        <taxon>Bacteria</taxon>
        <taxon>Pseudomonadati</taxon>
        <taxon>Pseudomonadota</taxon>
        <taxon>Betaproteobacteria</taxon>
        <taxon>Burkholderiales</taxon>
        <taxon>Sphaerotilaceae</taxon>
        <taxon>Ideonella</taxon>
    </lineage>
</organism>
<keyword evidence="3" id="KW-0560">Oxidoreductase</keyword>
<evidence type="ECO:0000256" key="3">
    <source>
        <dbReference type="ARBA" id="ARBA00023002"/>
    </source>
</evidence>
<protein>
    <submittedName>
        <fullName evidence="5">FAD-dependent oxidoreductase</fullName>
    </submittedName>
</protein>
<dbReference type="RefSeq" id="WP_252770301.1">
    <property type="nucleotide sequence ID" value="NZ_JAMXMC010000007.1"/>
</dbReference>
<evidence type="ECO:0000259" key="4">
    <source>
        <dbReference type="Pfam" id="PF00890"/>
    </source>
</evidence>
<dbReference type="Gene3D" id="3.50.50.60">
    <property type="entry name" value="FAD/NAD(P)-binding domain"/>
    <property type="match status" value="1"/>
</dbReference>
<evidence type="ECO:0000313" key="6">
    <source>
        <dbReference type="Proteomes" id="UP001204851"/>
    </source>
</evidence>
<dbReference type="Gene3D" id="3.90.700.10">
    <property type="entry name" value="Succinate dehydrogenase/fumarate reductase flavoprotein, catalytic domain"/>
    <property type="match status" value="1"/>
</dbReference>
<dbReference type="PANTHER" id="PTHR43260">
    <property type="entry name" value="3-KETOSTEROID-DELTA-1-DEHYDROGENASE"/>
    <property type="match status" value="1"/>
</dbReference>